<sequence length="116" mass="12894">MGVDTDSGVRATPTIDDFVRMQSDPAFQDLRHRMRRFVFPMAAFFLVWYLIYMLLATYAHAFMSTGVVGDVNLGVVLGFGQFVSTFVITLCYVKFAGRTLDPRAAAIRAELEGADA</sequence>
<dbReference type="STRING" id="243061.AWC25_05970"/>
<evidence type="ECO:0000256" key="1">
    <source>
        <dbReference type="SAM" id="Phobius"/>
    </source>
</evidence>
<name>A0A1E3SQ64_9MYCO</name>
<comment type="caution">
    <text evidence="2">The sequence shown here is derived from an EMBL/GenBank/DDBJ whole genome shotgun (WGS) entry which is preliminary data.</text>
</comment>
<dbReference type="Proteomes" id="UP000094224">
    <property type="component" value="Unassembled WGS sequence"/>
</dbReference>
<keyword evidence="3" id="KW-1185">Reference proteome</keyword>
<dbReference type="PANTHER" id="PTHR38441">
    <property type="entry name" value="INTEGRAL MEMBRANE PROTEIN-RELATED"/>
    <property type="match status" value="1"/>
</dbReference>
<keyword evidence="1" id="KW-1133">Transmembrane helix</keyword>
<proteinExistence type="predicted"/>
<dbReference type="InterPro" id="IPR007436">
    <property type="entry name" value="DUF485"/>
</dbReference>
<keyword evidence="1" id="KW-0472">Membrane</keyword>
<keyword evidence="1" id="KW-0812">Transmembrane</keyword>
<evidence type="ECO:0000313" key="3">
    <source>
        <dbReference type="Proteomes" id="UP000094224"/>
    </source>
</evidence>
<gene>
    <name evidence="2" type="ORF">BHQ21_17995</name>
</gene>
<feature type="transmembrane region" description="Helical" evidence="1">
    <location>
        <begin position="37"/>
        <end position="59"/>
    </location>
</feature>
<reference evidence="3" key="1">
    <citation type="submission" date="2016-09" db="EMBL/GenBank/DDBJ databases">
        <authorList>
            <person name="Greninger A.L."/>
            <person name="Jerome K.R."/>
            <person name="Mcnair B."/>
            <person name="Wallis C."/>
            <person name="Fang F."/>
        </authorList>
    </citation>
    <scope>NUCLEOTIDE SEQUENCE [LARGE SCALE GENOMIC DNA]</scope>
    <source>
        <strain evidence="3">BC1_M4</strain>
    </source>
</reference>
<organism evidence="2 3">
    <name type="scientific">Mycobacterium sherrisii</name>
    <dbReference type="NCBI Taxonomy" id="243061"/>
    <lineage>
        <taxon>Bacteria</taxon>
        <taxon>Bacillati</taxon>
        <taxon>Actinomycetota</taxon>
        <taxon>Actinomycetes</taxon>
        <taxon>Mycobacteriales</taxon>
        <taxon>Mycobacteriaceae</taxon>
        <taxon>Mycobacterium</taxon>
        <taxon>Mycobacterium simiae complex</taxon>
    </lineage>
</organism>
<dbReference type="PANTHER" id="PTHR38441:SF1">
    <property type="entry name" value="MEMBRANE PROTEIN"/>
    <property type="match status" value="1"/>
</dbReference>
<evidence type="ECO:0008006" key="4">
    <source>
        <dbReference type="Google" id="ProtNLM"/>
    </source>
</evidence>
<feature type="transmembrane region" description="Helical" evidence="1">
    <location>
        <begin position="71"/>
        <end position="93"/>
    </location>
</feature>
<evidence type="ECO:0000313" key="2">
    <source>
        <dbReference type="EMBL" id="ODR04325.1"/>
    </source>
</evidence>
<dbReference type="EMBL" id="MIHC01000033">
    <property type="protein sequence ID" value="ODR04325.1"/>
    <property type="molecule type" value="Genomic_DNA"/>
</dbReference>
<accession>A0A1E3SQ64</accession>
<protein>
    <recommendedName>
        <fullName evidence="4">Clumping factor B</fullName>
    </recommendedName>
</protein>
<dbReference type="AlphaFoldDB" id="A0A1E3SQ64"/>
<dbReference type="Pfam" id="PF04341">
    <property type="entry name" value="DUF485"/>
    <property type="match status" value="1"/>
</dbReference>